<keyword evidence="3" id="KW-1185">Reference proteome</keyword>
<evidence type="ECO:0000256" key="1">
    <source>
        <dbReference type="SAM" id="MobiDB-lite"/>
    </source>
</evidence>
<reference evidence="2" key="3">
    <citation type="submission" date="2025-08" db="UniProtKB">
        <authorList>
            <consortium name="Ensembl"/>
        </authorList>
    </citation>
    <scope>IDENTIFICATION</scope>
</reference>
<evidence type="ECO:0000313" key="3">
    <source>
        <dbReference type="Proteomes" id="UP000265100"/>
    </source>
</evidence>
<sequence>MHVRVPFGSLLSFFLSQCDVHCRGVYFVSACEKANRFLSFLNSPQCRKSSWAMERAGIESGTPGNVNTPVPLEQTTEVEASETGKRKNDDTDDKETSGRGKRRRGAGGKKLRPGERYIPPPQKRNPGVSFSQEHFNETSYYFEAGLRKVYPYYFDFKTYCKGRWIGTSLLDVFKNEFRAESIEYYQKAAKEGRIRLNETPVEDLSVVLRVGKEDCTSVWEFGIQQSAVQESLCQPESAGFETPRGIVCSGREPRNSCHVWVSGHRLQLDVLHDSMAHISAEGSETQKPGMRERQWKIKPQDNTTELRYN</sequence>
<name>A0AAX7UFH9_ASTCA</name>
<dbReference type="AlphaFoldDB" id="A0AAX7UFH9"/>
<reference evidence="3" key="2">
    <citation type="submission" date="2023-03" db="EMBL/GenBank/DDBJ databases">
        <authorList>
            <consortium name="Wellcome Sanger Institute Data Sharing"/>
        </authorList>
    </citation>
    <scope>NUCLEOTIDE SEQUENCE [LARGE SCALE GENOMIC DNA]</scope>
</reference>
<organism evidence="2 3">
    <name type="scientific">Astatotilapia calliptera</name>
    <name type="common">Eastern happy</name>
    <name type="synonym">Chromis callipterus</name>
    <dbReference type="NCBI Taxonomy" id="8154"/>
    <lineage>
        <taxon>Eukaryota</taxon>
        <taxon>Metazoa</taxon>
        <taxon>Chordata</taxon>
        <taxon>Craniata</taxon>
        <taxon>Vertebrata</taxon>
        <taxon>Euteleostomi</taxon>
        <taxon>Actinopterygii</taxon>
        <taxon>Neopterygii</taxon>
        <taxon>Teleostei</taxon>
        <taxon>Neoteleostei</taxon>
        <taxon>Acanthomorphata</taxon>
        <taxon>Ovalentaria</taxon>
        <taxon>Cichlomorphae</taxon>
        <taxon>Cichliformes</taxon>
        <taxon>Cichlidae</taxon>
        <taxon>African cichlids</taxon>
        <taxon>Pseudocrenilabrinae</taxon>
        <taxon>Haplochromini</taxon>
        <taxon>Astatotilapia</taxon>
    </lineage>
</organism>
<dbReference type="GeneTree" id="ENSGT00420000029802"/>
<feature type="region of interest" description="Disordered" evidence="1">
    <location>
        <begin position="76"/>
        <end position="130"/>
    </location>
</feature>
<dbReference type="GO" id="GO:0009982">
    <property type="term" value="F:pseudouridine synthase activity"/>
    <property type="evidence" value="ECO:0007669"/>
    <property type="project" value="TreeGrafter"/>
</dbReference>
<gene>
    <name evidence="2" type="primary">RPUSD2</name>
</gene>
<evidence type="ECO:0000313" key="2">
    <source>
        <dbReference type="Ensembl" id="ENSACLP00000068104.1"/>
    </source>
</evidence>
<dbReference type="GO" id="GO:0000455">
    <property type="term" value="P:enzyme-directed rRNA pseudouridine synthesis"/>
    <property type="evidence" value="ECO:0007669"/>
    <property type="project" value="TreeGrafter"/>
</dbReference>
<proteinExistence type="predicted"/>
<dbReference type="Proteomes" id="UP000265100">
    <property type="component" value="Chromosome 19"/>
</dbReference>
<feature type="compositionally biased region" description="Basic and acidic residues" evidence="1">
    <location>
        <begin position="82"/>
        <end position="98"/>
    </location>
</feature>
<dbReference type="Ensembl" id="ENSACLT00000090319.1">
    <property type="protein sequence ID" value="ENSACLP00000068104.1"/>
    <property type="gene ID" value="ENSACLG00000019531.2"/>
</dbReference>
<dbReference type="PANTHER" id="PTHR21600">
    <property type="entry name" value="MITOCHONDRIAL RNA PSEUDOURIDINE SYNTHASE"/>
    <property type="match status" value="1"/>
</dbReference>
<accession>A0AAX7UFH9</accession>
<dbReference type="PANTHER" id="PTHR21600:SF40">
    <property type="entry name" value="PSEUDOURIDYLATE SYNTHASE RPUSD2"/>
    <property type="match status" value="1"/>
</dbReference>
<reference evidence="2 3" key="1">
    <citation type="submission" date="2018-05" db="EMBL/GenBank/DDBJ databases">
        <authorList>
            <person name="Datahose"/>
        </authorList>
    </citation>
    <scope>NUCLEOTIDE SEQUENCE</scope>
</reference>
<feature type="compositionally biased region" description="Basic residues" evidence="1">
    <location>
        <begin position="99"/>
        <end position="111"/>
    </location>
</feature>
<protein>
    <submittedName>
        <fullName evidence="2">Uncharacterized protein</fullName>
    </submittedName>
</protein>
<dbReference type="InterPro" id="IPR050188">
    <property type="entry name" value="RluA_PseudoU_synthase"/>
</dbReference>
<reference evidence="2" key="4">
    <citation type="submission" date="2025-09" db="UniProtKB">
        <authorList>
            <consortium name="Ensembl"/>
        </authorList>
    </citation>
    <scope>IDENTIFICATION</scope>
</reference>